<evidence type="ECO:0000259" key="2">
    <source>
        <dbReference type="Pfam" id="PF25502"/>
    </source>
</evidence>
<dbReference type="Pfam" id="PF25502">
    <property type="entry name" value="DUF7915"/>
    <property type="match status" value="1"/>
</dbReference>
<dbReference type="AlphaFoldDB" id="A0A6A4R335"/>
<comment type="caution">
    <text evidence="3">The sequence shown here is derived from an EMBL/GenBank/DDBJ whole genome shotgun (WGS) entry which is preliminary data.</text>
</comment>
<feature type="domain" description="DUF7913" evidence="1">
    <location>
        <begin position="5"/>
        <end position="124"/>
    </location>
</feature>
<dbReference type="Gene3D" id="3.30.160.20">
    <property type="match status" value="1"/>
</dbReference>
<evidence type="ECO:0008006" key="5">
    <source>
        <dbReference type="Google" id="ProtNLM"/>
    </source>
</evidence>
<dbReference type="InterPro" id="IPR057237">
    <property type="entry name" value="DUF7915"/>
</dbReference>
<accession>A0A6A4R335</accession>
<dbReference type="OrthoDB" id="1909634at2759"/>
<feature type="domain" description="DUF7915" evidence="2">
    <location>
        <begin position="160"/>
        <end position="309"/>
    </location>
</feature>
<dbReference type="PANTHER" id="PTHR33913:SF1">
    <property type="entry name" value="DRBM DOMAIN-CONTAINING PROTEIN"/>
    <property type="match status" value="1"/>
</dbReference>
<organism evidence="3 4">
    <name type="scientific">Lupinus albus</name>
    <name type="common">White lupine</name>
    <name type="synonym">Lupinus termis</name>
    <dbReference type="NCBI Taxonomy" id="3870"/>
    <lineage>
        <taxon>Eukaryota</taxon>
        <taxon>Viridiplantae</taxon>
        <taxon>Streptophyta</taxon>
        <taxon>Embryophyta</taxon>
        <taxon>Tracheophyta</taxon>
        <taxon>Spermatophyta</taxon>
        <taxon>Magnoliopsida</taxon>
        <taxon>eudicotyledons</taxon>
        <taxon>Gunneridae</taxon>
        <taxon>Pentapetalae</taxon>
        <taxon>rosids</taxon>
        <taxon>fabids</taxon>
        <taxon>Fabales</taxon>
        <taxon>Fabaceae</taxon>
        <taxon>Papilionoideae</taxon>
        <taxon>50 kb inversion clade</taxon>
        <taxon>genistoids sensu lato</taxon>
        <taxon>core genistoids</taxon>
        <taxon>Genisteae</taxon>
        <taxon>Lupinus</taxon>
    </lineage>
</organism>
<dbReference type="Pfam" id="PF25500">
    <property type="entry name" value="DUF7913"/>
    <property type="match status" value="1"/>
</dbReference>
<proteinExistence type="predicted"/>
<evidence type="ECO:0000313" key="4">
    <source>
        <dbReference type="Proteomes" id="UP000447434"/>
    </source>
</evidence>
<reference evidence="4" key="1">
    <citation type="journal article" date="2020" name="Nat. Commun.">
        <title>Genome sequence of the cluster root forming white lupin.</title>
        <authorList>
            <person name="Hufnagel B."/>
            <person name="Marques A."/>
            <person name="Soriano A."/>
            <person name="Marques L."/>
            <person name="Divol F."/>
            <person name="Doumas P."/>
            <person name="Sallet E."/>
            <person name="Mancinotti D."/>
            <person name="Carrere S."/>
            <person name="Marande W."/>
            <person name="Arribat S."/>
            <person name="Keller J."/>
            <person name="Huneau C."/>
            <person name="Blein T."/>
            <person name="Aime D."/>
            <person name="Laguerre M."/>
            <person name="Taylor J."/>
            <person name="Schubert V."/>
            <person name="Nelson M."/>
            <person name="Geu-Flores F."/>
            <person name="Crespi M."/>
            <person name="Gallardo-Guerrero K."/>
            <person name="Delaux P.-M."/>
            <person name="Salse J."/>
            <person name="Berges H."/>
            <person name="Guyot R."/>
            <person name="Gouzy J."/>
            <person name="Peret B."/>
        </authorList>
    </citation>
    <scope>NUCLEOTIDE SEQUENCE [LARGE SCALE GENOMIC DNA]</scope>
    <source>
        <strain evidence="4">cv. Amiga</strain>
    </source>
</reference>
<protein>
    <recommendedName>
        <fullName evidence="5">DRBM domain-containing protein</fullName>
    </recommendedName>
</protein>
<sequence length="679" mass="76540">MAPLDVCPTEDAVQAFLEHLVDQLLPEKSSIRDKPTTSQQQLVAKQVRSVVLLYNYYHRKQHPELAYLPFNEFCKLVVVMRPPLLSYMSFMQEINETDLTDGEKQLSLTEKMIIDSCDICKCLDASKKVPNIEGWPISKVAVLLINSTKECCFLLFGSITNGVWGVVEKALDTSSRSSEVTPRTENTYIKKRVIRRPTKDELNADDSEFLQVGYSAVKEATGINNTDVTLLESYTVYSHSKEKAASRFYIMQCSQLIHQKVIQVPIKDLIESLRGPLVKKSCGTWMITPVVDYFHVLPYSEIISEWISREAFSSSVQHSWATQKNIMDSPEVTQSYENEDTFIALGSKPSGYNIESLKQKENNGRFTLGLPDHINDRRDIDLDRSSILKSPTKEKCHYIPNTEQPGEDQDKNTPNVQYYSNGSTSAVKMSTSLVLSTNYTCAGRNEAHQSYQPPSPKPLSVNYHQGEKVDTTKLVPVGGSKNVAPYDRSCTKRHNTSSDVEKLQVLLDSKGKLLSEAALSTLMRKRNELALQQREIEDKIVMCDKTIQRMLTDGEDHFELKIESIIEGCNDISAKNQERMVGHQGLLPPFTKRNKLSEAVFIMQNPCQELDSVCHANNWVLPTFQLIKKDGGIHADVTVKGVEFECCCRGNVCFAPREARESAAAQMLTNLRNIAKPDQ</sequence>
<gene>
    <name evidence="3" type="ORF">Lalb_Chr01g0003201</name>
</gene>
<evidence type="ECO:0000259" key="1">
    <source>
        <dbReference type="Pfam" id="PF25500"/>
    </source>
</evidence>
<name>A0A6A4R335_LUPAL</name>
<dbReference type="InterPro" id="IPR057235">
    <property type="entry name" value="DUF7913"/>
</dbReference>
<dbReference type="SUPFAM" id="SSF54768">
    <property type="entry name" value="dsRNA-binding domain-like"/>
    <property type="match status" value="1"/>
</dbReference>
<dbReference type="CDD" id="cd00048">
    <property type="entry name" value="DSRM_SF"/>
    <property type="match status" value="1"/>
</dbReference>
<keyword evidence="4" id="KW-1185">Reference proteome</keyword>
<dbReference type="PANTHER" id="PTHR33913">
    <property type="entry name" value="ALEURONE LAYER MORPHOGENESIS PROTEIN"/>
    <property type="match status" value="1"/>
</dbReference>
<evidence type="ECO:0000313" key="3">
    <source>
        <dbReference type="EMBL" id="KAE9620447.1"/>
    </source>
</evidence>
<dbReference type="Proteomes" id="UP000447434">
    <property type="component" value="Chromosome 1"/>
</dbReference>
<dbReference type="EMBL" id="WOCE01000001">
    <property type="protein sequence ID" value="KAE9620447.1"/>
    <property type="molecule type" value="Genomic_DNA"/>
</dbReference>